<dbReference type="Proteomes" id="UP000027093">
    <property type="component" value="Chromosome"/>
</dbReference>
<feature type="domain" description="Gins51 C-terminal" evidence="1">
    <location>
        <begin position="144"/>
        <end position="190"/>
    </location>
</feature>
<evidence type="ECO:0000313" key="2">
    <source>
        <dbReference type="EMBL" id="AIC16114.1"/>
    </source>
</evidence>
<dbReference type="CDD" id="cd21695">
    <property type="entry name" value="GINS_B_archaea_Gins51"/>
    <property type="match status" value="1"/>
</dbReference>
<dbReference type="AlphaFoldDB" id="A0A060HHN6"/>
<name>A0A060HHN6_9ARCH</name>
<dbReference type="Gene3D" id="3.40.5.50">
    <property type="match status" value="1"/>
</dbReference>
<dbReference type="EMBL" id="CP007536">
    <property type="protein sequence ID" value="AIC16114.1"/>
    <property type="molecule type" value="Genomic_DNA"/>
</dbReference>
<accession>A0A060HHN6</accession>
<sequence>MSENESDVSLKHIYELLKKEVENPALQQIEPDTYQKVAASLGSLKGQGFEGVEAKVRDRMVELLSASARLLFEVRQRKVQHQEEGGGGSGEPLDYSRLTDEEKYVLDGQQEAAGRLGEVVAATTKGRPKVLEAISARVREKRIVVRFVKAQEQFIGVDMTKYGPFQQEDVATLPLENARSFIESGSAVQVHARL</sequence>
<dbReference type="OrthoDB" id="82417at2157"/>
<proteinExistence type="predicted"/>
<dbReference type="InterPro" id="IPR054314">
    <property type="entry name" value="Gins51_C"/>
</dbReference>
<dbReference type="STRING" id="926571.NVIE_018540"/>
<dbReference type="HOGENOM" id="CLU_1399785_0_0_2"/>
<gene>
    <name evidence="2" type="ORF">NVIE_018540</name>
</gene>
<dbReference type="RefSeq" id="WP_075054962.1">
    <property type="nucleotide sequence ID" value="NZ_CP007536.1"/>
</dbReference>
<reference evidence="2 3" key="1">
    <citation type="journal article" date="2014" name="Int. J. Syst. Evol. Microbiol.">
        <title>Nitrososphaera viennensis gen. nov., sp. nov., an aerobic and mesophilic, ammonia-oxidizing archaeon from soil and a member of the archaeal phylum Thaumarchaeota.</title>
        <authorList>
            <person name="Stieglmeier M."/>
            <person name="Klingl A."/>
            <person name="Alves R.J."/>
            <person name="Rittmann S.K."/>
            <person name="Melcher M."/>
            <person name="Leisch N."/>
            <person name="Schleper C."/>
        </authorList>
    </citation>
    <scope>NUCLEOTIDE SEQUENCE [LARGE SCALE GENOMIC DNA]</scope>
    <source>
        <strain evidence="2">EN76</strain>
    </source>
</reference>
<dbReference type="GeneID" id="74947116"/>
<evidence type="ECO:0000313" key="3">
    <source>
        <dbReference type="Proteomes" id="UP000027093"/>
    </source>
</evidence>
<protein>
    <recommendedName>
        <fullName evidence="1">Gins51 C-terminal domain-containing protein</fullName>
    </recommendedName>
</protein>
<dbReference type="KEGG" id="nvn:NVIE_018540"/>
<dbReference type="CDD" id="cd11714">
    <property type="entry name" value="GINS_A_archaea"/>
    <property type="match status" value="1"/>
</dbReference>
<keyword evidence="3" id="KW-1185">Reference proteome</keyword>
<organism evidence="2 3">
    <name type="scientific">Nitrososphaera viennensis EN76</name>
    <dbReference type="NCBI Taxonomy" id="926571"/>
    <lineage>
        <taxon>Archaea</taxon>
        <taxon>Nitrososphaerota</taxon>
        <taxon>Nitrososphaeria</taxon>
        <taxon>Nitrososphaerales</taxon>
        <taxon>Nitrososphaeraceae</taxon>
        <taxon>Nitrososphaera</taxon>
    </lineage>
</organism>
<evidence type="ECO:0000259" key="1">
    <source>
        <dbReference type="Pfam" id="PF22090"/>
    </source>
</evidence>
<dbReference type="Pfam" id="PF22090">
    <property type="entry name" value="Gins51_C"/>
    <property type="match status" value="1"/>
</dbReference>